<reference evidence="1" key="2">
    <citation type="submission" date="2023-01" db="EMBL/GenBank/DDBJ databases">
        <title>Draft genome sequence of Algimonas ampicilliniresistens strain NBRC 108219.</title>
        <authorList>
            <person name="Sun Q."/>
            <person name="Mori K."/>
        </authorList>
    </citation>
    <scope>NUCLEOTIDE SEQUENCE</scope>
    <source>
        <strain evidence="1">NBRC 108219</strain>
    </source>
</reference>
<accession>A0ABQ5V443</accession>
<name>A0ABQ5V443_9PROT</name>
<protein>
    <recommendedName>
        <fullName evidence="3">DUF1178 family protein</fullName>
    </recommendedName>
</protein>
<comment type="caution">
    <text evidence="1">The sequence shown here is derived from an EMBL/GenBank/DDBJ whole genome shotgun (WGS) entry which is preliminary data.</text>
</comment>
<dbReference type="Pfam" id="PF06676">
    <property type="entry name" value="DUF1178"/>
    <property type="match status" value="1"/>
</dbReference>
<dbReference type="RefSeq" id="WP_284386608.1">
    <property type="nucleotide sequence ID" value="NZ_BSNK01000001.1"/>
</dbReference>
<dbReference type="EMBL" id="BSNK01000001">
    <property type="protein sequence ID" value="GLQ22286.1"/>
    <property type="molecule type" value="Genomic_DNA"/>
</dbReference>
<dbReference type="InterPro" id="IPR009562">
    <property type="entry name" value="DUF1178"/>
</dbReference>
<evidence type="ECO:0000313" key="2">
    <source>
        <dbReference type="Proteomes" id="UP001161391"/>
    </source>
</evidence>
<reference evidence="1" key="1">
    <citation type="journal article" date="2014" name="Int. J. Syst. Evol. Microbiol.">
        <title>Complete genome of a new Firmicutes species belonging to the dominant human colonic microbiota ('Ruminococcus bicirculans') reveals two chromosomes and a selective capacity to utilize plant glucans.</title>
        <authorList>
            <consortium name="NISC Comparative Sequencing Program"/>
            <person name="Wegmann U."/>
            <person name="Louis P."/>
            <person name="Goesmann A."/>
            <person name="Henrissat B."/>
            <person name="Duncan S.H."/>
            <person name="Flint H.J."/>
        </authorList>
    </citation>
    <scope>NUCLEOTIDE SEQUENCE</scope>
    <source>
        <strain evidence="1">NBRC 108219</strain>
    </source>
</reference>
<proteinExistence type="predicted"/>
<dbReference type="PIRSF" id="PIRSF032131">
    <property type="entry name" value="UCP032131"/>
    <property type="match status" value="1"/>
</dbReference>
<keyword evidence="2" id="KW-1185">Reference proteome</keyword>
<dbReference type="Proteomes" id="UP001161391">
    <property type="component" value="Unassembled WGS sequence"/>
</dbReference>
<organism evidence="1 2">
    <name type="scientific">Algimonas ampicilliniresistens</name>
    <dbReference type="NCBI Taxonomy" id="1298735"/>
    <lineage>
        <taxon>Bacteria</taxon>
        <taxon>Pseudomonadati</taxon>
        <taxon>Pseudomonadota</taxon>
        <taxon>Alphaproteobacteria</taxon>
        <taxon>Maricaulales</taxon>
        <taxon>Robiginitomaculaceae</taxon>
        <taxon>Algimonas</taxon>
    </lineage>
</organism>
<evidence type="ECO:0000313" key="1">
    <source>
        <dbReference type="EMBL" id="GLQ22286.1"/>
    </source>
</evidence>
<sequence length="133" mass="14535">MIKYELRCAKDHPFEGWFGSIADYDDQAESGLLVCPECGSKDVEKAIMAPAVRSSHKSAAIAEAIRTEIATNCDDVGEDFTSEARAMFYGEKPSRGIYGKATPQQAKDMIEEGIPALPIPDALDPKRAKKKLN</sequence>
<evidence type="ECO:0008006" key="3">
    <source>
        <dbReference type="Google" id="ProtNLM"/>
    </source>
</evidence>
<gene>
    <name evidence="1" type="ORF">GCM10007853_01600</name>
</gene>